<dbReference type="Gene3D" id="3.40.50.300">
    <property type="entry name" value="P-loop containing nucleotide triphosphate hydrolases"/>
    <property type="match status" value="2"/>
</dbReference>
<feature type="compositionally biased region" description="Polar residues" evidence="4">
    <location>
        <begin position="20"/>
        <end position="31"/>
    </location>
</feature>
<evidence type="ECO:0000313" key="6">
    <source>
        <dbReference type="EMBL" id="TLF93666.1"/>
    </source>
</evidence>
<dbReference type="PANTHER" id="PTHR32114:SF2">
    <property type="entry name" value="ABC TRANSPORTER ABCH.3"/>
    <property type="match status" value="1"/>
</dbReference>
<dbReference type="InterPro" id="IPR027417">
    <property type="entry name" value="P-loop_NTPase"/>
</dbReference>
<dbReference type="SUPFAM" id="SSF52540">
    <property type="entry name" value="P-loop containing nucleoside triphosphate hydrolases"/>
    <property type="match status" value="1"/>
</dbReference>
<evidence type="ECO:0000256" key="1">
    <source>
        <dbReference type="ARBA" id="ARBA00006930"/>
    </source>
</evidence>
<dbReference type="EMBL" id="VBUU01000048">
    <property type="protein sequence ID" value="TLF93666.1"/>
    <property type="molecule type" value="Genomic_DNA"/>
</dbReference>
<sequence>MAGGSGPSDEVGLPEHGPPSSWSPHTGSTRITTREGLTAMTDPLPDSTRLAPWIAEQIDKSDLSDEVGLLILAAFDGDQALDDFLGGAAPAQRAAEPSAAGTPSDARGTFVTSIEVEGFRGIGPATTLSLRPEPGLTIVAGRNGSGKSSFSEALELTLTDSAFRWTARKSTQWRDRWRNLHHPTARVSVGLVEEDNEPVVVTLDWSDDEIDVDQHTTRTQRRGGKQQLGRADLGWEAPLQRFRPILSYDELGAMLNGTPSDLHDAISRVLGVEQLTEVINRIALRHKNLKAPGDDLAKRRRALADAVAQLDDERAAAVAPLLKRTTPDLSRLRGLLHETETGASGPTPLLRDLANLPSPATPDDAVALATRLRESSAELAELVDVDSERKLSTLRLLEQALQVHDEHGDMACPVCHEGTLDANWARAGRAAVRADRQHLAALNDARQAVERARSEALRVLRPAPAILDHSPVPELEGTVATARDAWQQWAAIAHDPAAATPARLADHLEANAVALSEAVDAVAKAAAATLAEREDRWQPLHAQLRAWCAEWQAWLADKPVVDQLDAAKKWLQDNDRRLRNERLAPIRDGVQQAWSMLRQESNVEIGDLCLEGSTTRRKLRIDSLVDGVAADGLTVLSQGELHALALALFLPRATMAESPFRFLVLDDPVQAMDPAKVDGLVRLLSELARTRQVVVFSHDDRLPAAVRRGNFAATIMEVNRGKNSQVSITTLTDPARRYIEDAFGLVAEYENDRLPAEAMRRTLPGMLRFAVETAARHAYFTRNIRAGRPLDELEGEWGAASTTRSKVSLGVFGEPREHHVLDEWARAPYRKFALQVTGPRMHTGLPENSDPHQAVKNVGRLVDDLEQVSNR</sequence>
<accession>A0A5R8P548</accession>
<name>A0A5R8P548_9NOCA</name>
<evidence type="ECO:0000259" key="5">
    <source>
        <dbReference type="Pfam" id="PF02463"/>
    </source>
</evidence>
<dbReference type="InterPro" id="IPR003395">
    <property type="entry name" value="RecF/RecN/SMC_N"/>
</dbReference>
<dbReference type="AlphaFoldDB" id="A0A5R8P548"/>
<comment type="subunit">
    <text evidence="2">Heterodimer of SbcC and SbcD.</text>
</comment>
<proteinExistence type="inferred from homology"/>
<protein>
    <recommendedName>
        <fullName evidence="3">Nuclease SbcCD subunit C</fullName>
    </recommendedName>
</protein>
<dbReference type="PANTHER" id="PTHR32114">
    <property type="entry name" value="ABC TRANSPORTER ABCH.3"/>
    <property type="match status" value="1"/>
</dbReference>
<evidence type="ECO:0000256" key="4">
    <source>
        <dbReference type="SAM" id="MobiDB-lite"/>
    </source>
</evidence>
<evidence type="ECO:0000256" key="2">
    <source>
        <dbReference type="ARBA" id="ARBA00011322"/>
    </source>
</evidence>
<feature type="domain" description="RecF/RecN/SMC N-terminal" evidence="5">
    <location>
        <begin position="111"/>
        <end position="702"/>
    </location>
</feature>
<evidence type="ECO:0000313" key="7">
    <source>
        <dbReference type="Proteomes" id="UP000308349"/>
    </source>
</evidence>
<comment type="caution">
    <text evidence="6">The sequence shown here is derived from an EMBL/GenBank/DDBJ whole genome shotgun (WGS) entry which is preliminary data.</text>
</comment>
<evidence type="ECO:0000256" key="3">
    <source>
        <dbReference type="ARBA" id="ARBA00013368"/>
    </source>
</evidence>
<reference evidence="6 7" key="1">
    <citation type="submission" date="2019-05" db="EMBL/GenBank/DDBJ databases">
        <title>Genomes sequences of two Nocardia cyriacigeorgica environmental isolates, type strains Nocardia asteroides ATCC 19247 and Nocardia cyriacigeorgica DSM 44484.</title>
        <authorList>
            <person name="Vautrin F."/>
            <person name="Bergeron E."/>
            <person name="Dubost A."/>
            <person name="Abrouk D."/>
            <person name="Rodriguez Nava V."/>
            <person name="Pujic P."/>
        </authorList>
    </citation>
    <scope>NUCLEOTIDE SEQUENCE [LARGE SCALE GENOMIC DNA]</scope>
    <source>
        <strain evidence="6 7">EML 1456</strain>
    </source>
</reference>
<dbReference type="Proteomes" id="UP000308349">
    <property type="component" value="Unassembled WGS sequence"/>
</dbReference>
<dbReference type="OrthoDB" id="5089113at2"/>
<organism evidence="6 7">
    <name type="scientific">Nocardia cyriacigeorgica</name>
    <dbReference type="NCBI Taxonomy" id="135487"/>
    <lineage>
        <taxon>Bacteria</taxon>
        <taxon>Bacillati</taxon>
        <taxon>Actinomycetota</taxon>
        <taxon>Actinomycetes</taxon>
        <taxon>Mycobacteriales</taxon>
        <taxon>Nocardiaceae</taxon>
        <taxon>Nocardia</taxon>
    </lineage>
</organism>
<feature type="region of interest" description="Disordered" evidence="4">
    <location>
        <begin position="1"/>
        <end position="47"/>
    </location>
</feature>
<dbReference type="Pfam" id="PF02463">
    <property type="entry name" value="SMC_N"/>
    <property type="match status" value="1"/>
</dbReference>
<gene>
    <name evidence="6" type="ORF">FEK35_29265</name>
</gene>
<comment type="similarity">
    <text evidence="1">Belongs to the SMC family. SbcC subfamily.</text>
</comment>
<dbReference type="CDD" id="cd00267">
    <property type="entry name" value="ABC_ATPase"/>
    <property type="match status" value="1"/>
</dbReference>